<dbReference type="EMBL" id="JBHSON010000007">
    <property type="protein sequence ID" value="MFC5745330.1"/>
    <property type="molecule type" value="Genomic_DNA"/>
</dbReference>
<feature type="transmembrane region" description="Helical" evidence="9">
    <location>
        <begin position="6"/>
        <end position="25"/>
    </location>
</feature>
<keyword evidence="6 11" id="KW-0067">ATP-binding</keyword>
<feature type="transmembrane region" description="Helical" evidence="9">
    <location>
        <begin position="410"/>
        <end position="429"/>
    </location>
</feature>
<dbReference type="InterPro" id="IPR001851">
    <property type="entry name" value="ABC_transp_permease"/>
</dbReference>
<dbReference type="Pfam" id="PF12399">
    <property type="entry name" value="BCA_ABC_TP_C"/>
    <property type="match status" value="1"/>
</dbReference>
<keyword evidence="7 9" id="KW-1133">Transmembrane helix</keyword>
<dbReference type="PANTHER" id="PTHR45772">
    <property type="entry name" value="CONSERVED COMPONENT OF ABC TRANSPORTER FOR NATURAL AMINO ACIDS-RELATED"/>
    <property type="match status" value="1"/>
</dbReference>
<dbReference type="Pfam" id="PF00005">
    <property type="entry name" value="ABC_tran"/>
    <property type="match status" value="1"/>
</dbReference>
<dbReference type="PROSITE" id="PS50893">
    <property type="entry name" value="ABC_TRANSPORTER_2"/>
    <property type="match status" value="1"/>
</dbReference>
<dbReference type="InterPro" id="IPR043428">
    <property type="entry name" value="LivM-like"/>
</dbReference>
<keyword evidence="8 9" id="KW-0472">Membrane</keyword>
<comment type="caution">
    <text evidence="11">The sequence shown here is derived from an EMBL/GenBank/DDBJ whole genome shotgun (WGS) entry which is preliminary data.</text>
</comment>
<dbReference type="CDD" id="cd06582">
    <property type="entry name" value="TM_PBP1_LivH_like"/>
    <property type="match status" value="1"/>
</dbReference>
<evidence type="ECO:0000256" key="6">
    <source>
        <dbReference type="ARBA" id="ARBA00022840"/>
    </source>
</evidence>
<feature type="domain" description="ABC transporter" evidence="10">
    <location>
        <begin position="657"/>
        <end position="900"/>
    </location>
</feature>
<organism evidence="11 12">
    <name type="scientific">Actinomadura rugatobispora</name>
    <dbReference type="NCBI Taxonomy" id="1994"/>
    <lineage>
        <taxon>Bacteria</taxon>
        <taxon>Bacillati</taxon>
        <taxon>Actinomycetota</taxon>
        <taxon>Actinomycetes</taxon>
        <taxon>Streptosporangiales</taxon>
        <taxon>Thermomonosporaceae</taxon>
        <taxon>Actinomadura</taxon>
    </lineage>
</organism>
<dbReference type="SUPFAM" id="SSF52540">
    <property type="entry name" value="P-loop containing nucleoside triphosphate hydrolases"/>
    <property type="match status" value="1"/>
</dbReference>
<dbReference type="Gene3D" id="3.40.50.300">
    <property type="entry name" value="P-loop containing nucleotide triphosphate hydrolases"/>
    <property type="match status" value="1"/>
</dbReference>
<keyword evidence="3" id="KW-1003">Cell membrane</keyword>
<feature type="transmembrane region" description="Helical" evidence="9">
    <location>
        <begin position="358"/>
        <end position="375"/>
    </location>
</feature>
<dbReference type="CDD" id="cd06581">
    <property type="entry name" value="TM_PBP1_LivM_like"/>
    <property type="match status" value="1"/>
</dbReference>
<accession>A0ABW0ZQ01</accession>
<dbReference type="PANTHER" id="PTHR45772:SF1">
    <property type="entry name" value="ABC TRANSPORTER ATP-BINDING PROTEIN"/>
    <property type="match status" value="1"/>
</dbReference>
<proteinExistence type="predicted"/>
<feature type="transmembrane region" description="Helical" evidence="9">
    <location>
        <begin position="62"/>
        <end position="83"/>
    </location>
</feature>
<keyword evidence="2" id="KW-0813">Transport</keyword>
<feature type="transmembrane region" description="Helical" evidence="9">
    <location>
        <begin position="331"/>
        <end position="351"/>
    </location>
</feature>
<comment type="subcellular location">
    <subcellularLocation>
        <location evidence="1">Cell membrane</location>
        <topology evidence="1">Multi-pass membrane protein</topology>
    </subcellularLocation>
</comment>
<feature type="transmembrane region" description="Helical" evidence="9">
    <location>
        <begin position="90"/>
        <end position="110"/>
    </location>
</feature>
<evidence type="ECO:0000256" key="8">
    <source>
        <dbReference type="ARBA" id="ARBA00023136"/>
    </source>
</evidence>
<dbReference type="Proteomes" id="UP001596074">
    <property type="component" value="Unassembled WGS sequence"/>
</dbReference>
<feature type="transmembrane region" description="Helical" evidence="9">
    <location>
        <begin position="550"/>
        <end position="570"/>
    </location>
</feature>
<evidence type="ECO:0000256" key="4">
    <source>
        <dbReference type="ARBA" id="ARBA00022692"/>
    </source>
</evidence>
<reference evidence="12" key="1">
    <citation type="journal article" date="2019" name="Int. J. Syst. Evol. Microbiol.">
        <title>The Global Catalogue of Microorganisms (GCM) 10K type strain sequencing project: providing services to taxonomists for standard genome sequencing and annotation.</title>
        <authorList>
            <consortium name="The Broad Institute Genomics Platform"/>
            <consortium name="The Broad Institute Genome Sequencing Center for Infectious Disease"/>
            <person name="Wu L."/>
            <person name="Ma J."/>
        </authorList>
    </citation>
    <scope>NUCLEOTIDE SEQUENCE [LARGE SCALE GENOMIC DNA]</scope>
    <source>
        <strain evidence="12">KCTC 42087</strain>
    </source>
</reference>
<dbReference type="CDD" id="cd03219">
    <property type="entry name" value="ABC_Mj1267_LivG_branched"/>
    <property type="match status" value="1"/>
</dbReference>
<protein>
    <submittedName>
        <fullName evidence="11">ATP-binding cassette domain-containing protein</fullName>
    </submittedName>
</protein>
<evidence type="ECO:0000259" key="10">
    <source>
        <dbReference type="PROSITE" id="PS50893"/>
    </source>
</evidence>
<dbReference type="InterPro" id="IPR003593">
    <property type="entry name" value="AAA+_ATPase"/>
</dbReference>
<feature type="transmembrane region" description="Helical" evidence="9">
    <location>
        <begin position="307"/>
        <end position="325"/>
    </location>
</feature>
<dbReference type="Pfam" id="PF02653">
    <property type="entry name" value="BPD_transp_2"/>
    <property type="match status" value="2"/>
</dbReference>
<feature type="transmembrane region" description="Helical" evidence="9">
    <location>
        <begin position="214"/>
        <end position="232"/>
    </location>
</feature>
<evidence type="ECO:0000256" key="5">
    <source>
        <dbReference type="ARBA" id="ARBA00022741"/>
    </source>
</evidence>
<dbReference type="GO" id="GO:0005524">
    <property type="term" value="F:ATP binding"/>
    <property type="evidence" value="ECO:0007669"/>
    <property type="project" value="UniProtKB-KW"/>
</dbReference>
<evidence type="ECO:0000313" key="11">
    <source>
        <dbReference type="EMBL" id="MFC5745330.1"/>
    </source>
</evidence>
<feature type="transmembrane region" description="Helical" evidence="9">
    <location>
        <begin position="189"/>
        <end position="208"/>
    </location>
</feature>
<dbReference type="InterPro" id="IPR027417">
    <property type="entry name" value="P-loop_NTPase"/>
</dbReference>
<feature type="transmembrane region" description="Helical" evidence="9">
    <location>
        <begin position="582"/>
        <end position="603"/>
    </location>
</feature>
<keyword evidence="5" id="KW-0547">Nucleotide-binding</keyword>
<feature type="transmembrane region" description="Helical" evidence="9">
    <location>
        <begin position="381"/>
        <end position="403"/>
    </location>
</feature>
<evidence type="ECO:0000256" key="9">
    <source>
        <dbReference type="SAM" id="Phobius"/>
    </source>
</evidence>
<dbReference type="SMART" id="SM00382">
    <property type="entry name" value="AAA"/>
    <property type="match status" value="1"/>
</dbReference>
<evidence type="ECO:0000313" key="12">
    <source>
        <dbReference type="Proteomes" id="UP001596074"/>
    </source>
</evidence>
<evidence type="ECO:0000256" key="1">
    <source>
        <dbReference type="ARBA" id="ARBA00004651"/>
    </source>
</evidence>
<feature type="transmembrane region" description="Helical" evidence="9">
    <location>
        <begin position="270"/>
        <end position="286"/>
    </location>
</feature>
<dbReference type="InterPro" id="IPR051120">
    <property type="entry name" value="ABC_AA/LPS_Transport"/>
</dbReference>
<keyword evidence="4 9" id="KW-0812">Transmembrane</keyword>
<dbReference type="InterPro" id="IPR003439">
    <property type="entry name" value="ABC_transporter-like_ATP-bd"/>
</dbReference>
<name>A0ABW0ZQ01_9ACTN</name>
<feature type="transmembrane region" description="Helical" evidence="9">
    <location>
        <begin position="143"/>
        <end position="160"/>
    </location>
</feature>
<dbReference type="InterPro" id="IPR032823">
    <property type="entry name" value="BCA_ABC_TP_C"/>
</dbReference>
<feature type="transmembrane region" description="Helical" evidence="9">
    <location>
        <begin position="239"/>
        <end position="258"/>
    </location>
</feature>
<dbReference type="RefSeq" id="WP_378280953.1">
    <property type="nucleotide sequence ID" value="NZ_JBHSON010000007.1"/>
</dbReference>
<evidence type="ECO:0000256" key="7">
    <source>
        <dbReference type="ARBA" id="ARBA00022989"/>
    </source>
</evidence>
<feature type="transmembrane region" description="Helical" evidence="9">
    <location>
        <begin position="511"/>
        <end position="530"/>
    </location>
</feature>
<evidence type="ECO:0000256" key="2">
    <source>
        <dbReference type="ARBA" id="ARBA00022448"/>
    </source>
</evidence>
<feature type="transmembrane region" description="Helical" evidence="9">
    <location>
        <begin position="462"/>
        <end position="480"/>
    </location>
</feature>
<gene>
    <name evidence="11" type="ORF">ACFPZN_06900</name>
</gene>
<sequence length="919" mass="96195">MTWIQYVLLGLGMGSAYVLLAQGIVSIYRASGVVNFAHGGLAMAGAYLYHVEFRTTLGWSEVPSFIVAVLAVTLLAGLIHPLVMRPLRRSAALTQVIATLGILIVLQAIASLRWGTALVSAQPVLPSGSIHLGNDLVLPADRLWLTAIAVLVTAALYLYGQRALSGIAARAGAENQRSISALGWSPDRLSTTSWAAGGGLAAVAGILVTPYSGLNITVLTFIVIAALAAALVGDFSNYWLVLVGGLSIGIVRSLIAGPLEQYVPTGSEDAVPFFLILIMMIIRGRGIPMRGAVADRLPSLGSGRIRLGLAIPAAVVTLVLVMFVFSDDWNITIGVMAMVSIIMVSVVVLTGFTGQLSLAQYALAGFGGLFGARIAGGAWHLPFSVALVVGTIGAAVCGVILALPALRTRGVNLAVITLGMGLAVQSLIFNNNQLTGGTAGVRLDPPTVFGHNIDPILSPTDYTVFTLICLIVVMVLVANMRRGASGRRLIAVRTNERAASALGIDVVRAKIVGFAISSGIAGFGGVLWAYQYPNVVLGTGFQPMDSINAVGLTVAGGLGWVFGPALGSGLHPGGIGRVISEHVVAIESYIPLVGGVALLLILITHPDGQASVIAHGGKRIAKLWARGPKAGASDAAAADRERDERLGHVDPVEPETLSVRGLGVRYGGVVALDGVDLQIEPGSVIGLMGPNGAGKTTFIDAVTGFVRPVTGTIHIGGAEVTRRAAWRRSRLGMSRSFQSLELIDDITVRENLLAAAEEQNGRHYLTDMIWPRKPPFSAAAAAAVREFGLAEVLDRMPSEIPYGTRRLVAIARAVASSPSILLLDEPGAGLDETESAELGRLVRGLADRWGMSVLLVEHDVRMLMETCDRILVLDFGEPIFEGTPSEVAEEPAVLAAYLGRSEADVAADEQTDPEPSPTL</sequence>
<keyword evidence="12" id="KW-1185">Reference proteome</keyword>
<evidence type="ECO:0000256" key="3">
    <source>
        <dbReference type="ARBA" id="ARBA00022475"/>
    </source>
</evidence>